<accession>A0A1I1A085</accession>
<name>A0A1I1A085_9CELL</name>
<dbReference type="EMBL" id="FOKA01000013">
    <property type="protein sequence ID" value="SFB30020.1"/>
    <property type="molecule type" value="Genomic_DNA"/>
</dbReference>
<dbReference type="Proteomes" id="UP000199012">
    <property type="component" value="Unassembled WGS sequence"/>
</dbReference>
<evidence type="ECO:0000313" key="2">
    <source>
        <dbReference type="Proteomes" id="UP000199012"/>
    </source>
</evidence>
<proteinExistence type="predicted"/>
<reference evidence="2" key="1">
    <citation type="submission" date="2016-10" db="EMBL/GenBank/DDBJ databases">
        <authorList>
            <person name="Varghese N."/>
            <person name="Submissions S."/>
        </authorList>
    </citation>
    <scope>NUCLEOTIDE SEQUENCE [LARGE SCALE GENOMIC DNA]</scope>
    <source>
        <strain evidence="2">CGMCC 4.6945</strain>
    </source>
</reference>
<organism evidence="1 2">
    <name type="scientific">Cellulomonas marina</name>
    <dbReference type="NCBI Taxonomy" id="988821"/>
    <lineage>
        <taxon>Bacteria</taxon>
        <taxon>Bacillati</taxon>
        <taxon>Actinomycetota</taxon>
        <taxon>Actinomycetes</taxon>
        <taxon>Micrococcales</taxon>
        <taxon>Cellulomonadaceae</taxon>
        <taxon>Cellulomonas</taxon>
    </lineage>
</organism>
<keyword evidence="2" id="KW-1185">Reference proteome</keyword>
<dbReference type="OrthoDB" id="3267263at2"/>
<evidence type="ECO:0000313" key="1">
    <source>
        <dbReference type="EMBL" id="SFB30020.1"/>
    </source>
</evidence>
<gene>
    <name evidence="1" type="ORF">SAMN05421867_11355</name>
</gene>
<protein>
    <recommendedName>
        <fullName evidence="3">DoxX protein</fullName>
    </recommendedName>
</protein>
<sequence length="133" mass="13731">MKLRHVPPRLAAGAYILNSGLSKRGGDEGTAQALHAMAANAYPFLEDVEPRTFLRALSAAEIALGAALLLPAVPTKLAALALGAFSGGLVGMYARTPALHGEGYDLRPSPDGIGVAKDVFLVGIAANLLLDRD</sequence>
<evidence type="ECO:0008006" key="3">
    <source>
        <dbReference type="Google" id="ProtNLM"/>
    </source>
</evidence>
<dbReference type="RefSeq" id="WP_090033913.1">
    <property type="nucleotide sequence ID" value="NZ_BONM01000016.1"/>
</dbReference>
<dbReference type="AlphaFoldDB" id="A0A1I1A085"/>